<evidence type="ECO:0000313" key="3">
    <source>
        <dbReference type="Proteomes" id="UP001595826"/>
    </source>
</evidence>
<gene>
    <name evidence="2" type="ORF">ACFOWD_13045</name>
</gene>
<evidence type="ECO:0000313" key="2">
    <source>
        <dbReference type="EMBL" id="MFC4269836.1"/>
    </source>
</evidence>
<dbReference type="PANTHER" id="PTHR24567">
    <property type="entry name" value="CRP FAMILY TRANSCRIPTIONAL REGULATORY PROTEIN"/>
    <property type="match status" value="1"/>
</dbReference>
<dbReference type="Gene3D" id="2.60.120.10">
    <property type="entry name" value="Jelly Rolls"/>
    <property type="match status" value="1"/>
</dbReference>
<sequence length="194" mass="22477">MNILQNFIKNIADIDDVSSQKLVDLATIVNFKKNDVVVRAGDLQSNFYILRSGIMKSYYFDKNGKSHIRNFFTAMSTTGDIGALLTNKPAKLFYDCFTDCELYAINYKEFLDMVDKDHEFCKMFSKVLSKIVLIFESKIYDLSVLNATERYLKLRQELPDLEKLVPQYHIASYLNITPTQLSRIRKDIVLKNIS</sequence>
<comment type="caution">
    <text evidence="2">The sequence shown here is derived from an EMBL/GenBank/DDBJ whole genome shotgun (WGS) entry which is preliminary data.</text>
</comment>
<dbReference type="InterPro" id="IPR000595">
    <property type="entry name" value="cNMP-bd_dom"/>
</dbReference>
<proteinExistence type="predicted"/>
<dbReference type="InterPro" id="IPR050397">
    <property type="entry name" value="Env_Response_Regulators"/>
</dbReference>
<feature type="domain" description="Cyclic nucleotide-binding" evidence="1">
    <location>
        <begin position="10"/>
        <end position="114"/>
    </location>
</feature>
<dbReference type="PROSITE" id="PS50042">
    <property type="entry name" value="CNMP_BINDING_3"/>
    <property type="match status" value="1"/>
</dbReference>
<dbReference type="Pfam" id="PF00027">
    <property type="entry name" value="cNMP_binding"/>
    <property type="match status" value="1"/>
</dbReference>
<evidence type="ECO:0000259" key="1">
    <source>
        <dbReference type="PROSITE" id="PS50042"/>
    </source>
</evidence>
<dbReference type="PANTHER" id="PTHR24567:SF76">
    <property type="entry name" value="CYCLIC NUCLEOTIDE-BINDING DOMAIN PROTEIN"/>
    <property type="match status" value="1"/>
</dbReference>
<name>A0ABV8RBT3_9FLAO</name>
<dbReference type="InterPro" id="IPR018490">
    <property type="entry name" value="cNMP-bd_dom_sf"/>
</dbReference>
<dbReference type="SUPFAM" id="SSF51206">
    <property type="entry name" value="cAMP-binding domain-like"/>
    <property type="match status" value="1"/>
</dbReference>
<dbReference type="RefSeq" id="WP_377411286.1">
    <property type="nucleotide sequence ID" value="NZ_JBHSCY010000003.1"/>
</dbReference>
<dbReference type="Proteomes" id="UP001595826">
    <property type="component" value="Unassembled WGS sequence"/>
</dbReference>
<accession>A0ABV8RBT3</accession>
<reference evidence="3" key="1">
    <citation type="journal article" date="2019" name="Int. J. Syst. Evol. Microbiol.">
        <title>The Global Catalogue of Microorganisms (GCM) 10K type strain sequencing project: providing services to taxonomists for standard genome sequencing and annotation.</title>
        <authorList>
            <consortium name="The Broad Institute Genomics Platform"/>
            <consortium name="The Broad Institute Genome Sequencing Center for Infectious Disease"/>
            <person name="Wu L."/>
            <person name="Ma J."/>
        </authorList>
    </citation>
    <scope>NUCLEOTIDE SEQUENCE [LARGE SCALE GENOMIC DNA]</scope>
    <source>
        <strain evidence="3">CECT 8655</strain>
    </source>
</reference>
<dbReference type="EMBL" id="JBHSCY010000003">
    <property type="protein sequence ID" value="MFC4269836.1"/>
    <property type="molecule type" value="Genomic_DNA"/>
</dbReference>
<dbReference type="InterPro" id="IPR014710">
    <property type="entry name" value="RmlC-like_jellyroll"/>
</dbReference>
<keyword evidence="3" id="KW-1185">Reference proteome</keyword>
<protein>
    <submittedName>
        <fullName evidence="2">Crp/Fnr family transcriptional regulator</fullName>
    </submittedName>
</protein>
<dbReference type="CDD" id="cd00038">
    <property type="entry name" value="CAP_ED"/>
    <property type="match status" value="1"/>
</dbReference>
<organism evidence="2 3">
    <name type="scientific">Polaribacter marinivivus</name>
    <dbReference type="NCBI Taxonomy" id="1524260"/>
    <lineage>
        <taxon>Bacteria</taxon>
        <taxon>Pseudomonadati</taxon>
        <taxon>Bacteroidota</taxon>
        <taxon>Flavobacteriia</taxon>
        <taxon>Flavobacteriales</taxon>
        <taxon>Flavobacteriaceae</taxon>
    </lineage>
</organism>